<dbReference type="Pfam" id="PF03992">
    <property type="entry name" value="ABM"/>
    <property type="match status" value="1"/>
</dbReference>
<reference evidence="2 3" key="1">
    <citation type="submission" date="2024-03" db="EMBL/GenBank/DDBJ databases">
        <title>Draft genome sequence of Pseudonocardia sp. DW16-2.</title>
        <authorList>
            <person name="Duangmal K."/>
        </authorList>
    </citation>
    <scope>NUCLEOTIDE SEQUENCE [LARGE SCALE GENOMIC DNA]</scope>
    <source>
        <strain evidence="2 3">DW16-2</strain>
    </source>
</reference>
<dbReference type="SUPFAM" id="SSF54909">
    <property type="entry name" value="Dimeric alpha+beta barrel"/>
    <property type="match status" value="1"/>
</dbReference>
<evidence type="ECO:0000313" key="3">
    <source>
        <dbReference type="Proteomes" id="UP001364211"/>
    </source>
</evidence>
<name>A0ABU8TDU4_9PSEU</name>
<dbReference type="RefSeq" id="WP_340295176.1">
    <property type="nucleotide sequence ID" value="NZ_JBBJUP010000028.1"/>
</dbReference>
<proteinExistence type="predicted"/>
<dbReference type="Gene3D" id="3.30.70.100">
    <property type="match status" value="1"/>
</dbReference>
<keyword evidence="2" id="KW-0560">Oxidoreductase</keyword>
<gene>
    <name evidence="2" type="ORF">WJX68_24405</name>
</gene>
<keyword evidence="3" id="KW-1185">Reference proteome</keyword>
<comment type="caution">
    <text evidence="2">The sequence shown here is derived from an EMBL/GenBank/DDBJ whole genome shotgun (WGS) entry which is preliminary data.</text>
</comment>
<dbReference type="Proteomes" id="UP001364211">
    <property type="component" value="Unassembled WGS sequence"/>
</dbReference>
<sequence>MSSGRRGGHTGVLIIAGHLLTDPDDRDAFVADGVPVVDAARAATGCLDFSLTADSLDPARVNVFERWESEADLLAFRGSGPDAGTATRIIGADVRRYGVSSVGEA</sequence>
<feature type="domain" description="ABM" evidence="1">
    <location>
        <begin position="13"/>
        <end position="103"/>
    </location>
</feature>
<accession>A0ABU8TDU4</accession>
<evidence type="ECO:0000313" key="2">
    <source>
        <dbReference type="EMBL" id="MEJ8282094.1"/>
    </source>
</evidence>
<evidence type="ECO:0000259" key="1">
    <source>
        <dbReference type="PROSITE" id="PS51725"/>
    </source>
</evidence>
<dbReference type="InterPro" id="IPR011008">
    <property type="entry name" value="Dimeric_a/b-barrel"/>
</dbReference>
<keyword evidence="2" id="KW-0503">Monooxygenase</keyword>
<dbReference type="EMBL" id="JBBJUP010000028">
    <property type="protein sequence ID" value="MEJ8282094.1"/>
    <property type="molecule type" value="Genomic_DNA"/>
</dbReference>
<organism evidence="2 3">
    <name type="scientific">Pseudonocardia spirodelae</name>
    <dbReference type="NCBI Taxonomy" id="3133431"/>
    <lineage>
        <taxon>Bacteria</taxon>
        <taxon>Bacillati</taxon>
        <taxon>Actinomycetota</taxon>
        <taxon>Actinomycetes</taxon>
        <taxon>Pseudonocardiales</taxon>
        <taxon>Pseudonocardiaceae</taxon>
        <taxon>Pseudonocardia</taxon>
    </lineage>
</organism>
<dbReference type="GO" id="GO:0004497">
    <property type="term" value="F:monooxygenase activity"/>
    <property type="evidence" value="ECO:0007669"/>
    <property type="project" value="UniProtKB-KW"/>
</dbReference>
<protein>
    <submittedName>
        <fullName evidence="2">Antibiotic biosynthesis monooxygenase family protein</fullName>
    </submittedName>
</protein>
<dbReference type="InterPro" id="IPR007138">
    <property type="entry name" value="ABM_dom"/>
</dbReference>
<dbReference type="PROSITE" id="PS51725">
    <property type="entry name" value="ABM"/>
    <property type="match status" value="1"/>
</dbReference>